<evidence type="ECO:0000256" key="1">
    <source>
        <dbReference type="ARBA" id="ARBA00004186"/>
    </source>
</evidence>
<evidence type="ECO:0000313" key="13">
    <source>
        <dbReference type="Proteomes" id="UP000694925"/>
    </source>
</evidence>
<feature type="coiled-coil region" evidence="10">
    <location>
        <begin position="123"/>
        <end position="150"/>
    </location>
</feature>
<feature type="compositionally biased region" description="Polar residues" evidence="11">
    <location>
        <begin position="594"/>
        <end position="605"/>
    </location>
</feature>
<protein>
    <submittedName>
        <fullName evidence="14 15">HAUS augmin-like complex subunit 3</fullName>
    </submittedName>
</protein>
<dbReference type="Pfam" id="PF14932">
    <property type="entry name" value="HAUS-augmin3"/>
    <property type="match status" value="1"/>
</dbReference>
<evidence type="ECO:0000259" key="12">
    <source>
        <dbReference type="Pfam" id="PF14932"/>
    </source>
</evidence>
<reference evidence="14 15" key="1">
    <citation type="submission" date="2025-04" db="UniProtKB">
        <authorList>
            <consortium name="RefSeq"/>
        </authorList>
    </citation>
    <scope>IDENTIFICATION</scope>
    <source>
        <tissue evidence="14 15">Whole body</tissue>
    </source>
</reference>
<proteinExistence type="inferred from homology"/>
<accession>A0AAJ7N4A4</accession>
<sequence length="605" mass="71153">MSISGKILYNKVRNLRSELSNVVTPELLDKICQKPAVQPFLKWFCENVSYVNVLSDEEVQLKNKLQETGEWLEGPELDLALQEATADCPDLLELTTYDDKDIDNLFAEHEILRDSNKEDESYIETLQNGIRNLKKLEAKLEEDIETEEECLVKENIEVEKAYQDCSAIVEKFDTNNHEFFKEVACLLDTYAEAAENKGIPLVWTQMPLELFTKKVELYNHYLHVHIKRQFKNSQKEEEKTDSNYVSLIDDSQEKRIDNEKLQELAMCKANLTNANFKEISAKVQEESYAAMFDYVQDIYNSGNLKVPRHSDMRTEISELINRRDFLEENVSLLHDRQLTEIVQRFAEFQINKVLREDAISRSKRAKNHLEKLENLRLLVREHGYARVCLLCILMEMEFHRLTDVYEFVSDAFHYLTSEYSLSAARCERMQQQQNEYTAMLSSPTPHNSFHKHFISMISDEDDKHQLNSILDKYNNIIDENKTKKQTILESYLKSKIHKLETLEEEVKSRYLNEIQQTPTHTYKPISFEIETNHAEAVDSLQKLQADVTKIRNQMKERLKLIGSFEREKSILWQRFLADPQSLRRSHKEMKQRANKSCFNDTIENE</sequence>
<evidence type="ECO:0000313" key="14">
    <source>
        <dbReference type="RefSeq" id="XP_017876970.1"/>
    </source>
</evidence>
<feature type="region of interest" description="Disordered" evidence="11">
    <location>
        <begin position="586"/>
        <end position="605"/>
    </location>
</feature>
<feature type="coiled-coil region" evidence="10">
    <location>
        <begin position="309"/>
        <end position="375"/>
    </location>
</feature>
<comment type="subcellular location">
    <subcellularLocation>
        <location evidence="1">Cytoplasm</location>
        <location evidence="1">Cytoskeleton</location>
        <location evidence="1">Spindle</location>
    </subcellularLocation>
</comment>
<evidence type="ECO:0000256" key="7">
    <source>
        <dbReference type="ARBA" id="ARBA00023054"/>
    </source>
</evidence>
<dbReference type="GeneID" id="108623160"/>
<evidence type="ECO:0000313" key="15">
    <source>
        <dbReference type="RefSeq" id="XP_017876971.1"/>
    </source>
</evidence>
<dbReference type="Proteomes" id="UP000694925">
    <property type="component" value="Unplaced"/>
</dbReference>
<dbReference type="GO" id="GO:0070652">
    <property type="term" value="C:HAUS complex"/>
    <property type="evidence" value="ECO:0007669"/>
    <property type="project" value="InterPro"/>
</dbReference>
<keyword evidence="6" id="KW-0498">Mitosis</keyword>
<dbReference type="GO" id="GO:0072686">
    <property type="term" value="C:mitotic spindle"/>
    <property type="evidence" value="ECO:0007669"/>
    <property type="project" value="TreeGrafter"/>
</dbReference>
<dbReference type="GO" id="GO:0051301">
    <property type="term" value="P:cell division"/>
    <property type="evidence" value="ECO:0007669"/>
    <property type="project" value="UniProtKB-KW"/>
</dbReference>
<dbReference type="KEGG" id="ccal:108623160"/>
<dbReference type="PANTHER" id="PTHR19378">
    <property type="entry name" value="GOLGIN- RELATED"/>
    <property type="match status" value="1"/>
</dbReference>
<comment type="similarity">
    <text evidence="2">Belongs to the HAUS3 family.</text>
</comment>
<keyword evidence="13" id="KW-1185">Reference proteome</keyword>
<dbReference type="RefSeq" id="XP_017876970.1">
    <property type="nucleotide sequence ID" value="XM_018021481.2"/>
</dbReference>
<organism evidence="13 14">
    <name type="scientific">Ceratina calcarata</name>
    <dbReference type="NCBI Taxonomy" id="156304"/>
    <lineage>
        <taxon>Eukaryota</taxon>
        <taxon>Metazoa</taxon>
        <taxon>Ecdysozoa</taxon>
        <taxon>Arthropoda</taxon>
        <taxon>Hexapoda</taxon>
        <taxon>Insecta</taxon>
        <taxon>Pterygota</taxon>
        <taxon>Neoptera</taxon>
        <taxon>Endopterygota</taxon>
        <taxon>Hymenoptera</taxon>
        <taxon>Apocrita</taxon>
        <taxon>Aculeata</taxon>
        <taxon>Apoidea</taxon>
        <taxon>Anthophila</taxon>
        <taxon>Apidae</taxon>
        <taxon>Ceratina</taxon>
        <taxon>Zadontomerus</taxon>
    </lineage>
</organism>
<keyword evidence="5" id="KW-0493">Microtubule</keyword>
<dbReference type="GO" id="GO:0005815">
    <property type="term" value="C:microtubule organizing center"/>
    <property type="evidence" value="ECO:0007669"/>
    <property type="project" value="TreeGrafter"/>
</dbReference>
<dbReference type="GO" id="GO:0005874">
    <property type="term" value="C:microtubule"/>
    <property type="evidence" value="ECO:0007669"/>
    <property type="project" value="UniProtKB-KW"/>
</dbReference>
<dbReference type="InterPro" id="IPR032733">
    <property type="entry name" value="HAUS3_N"/>
</dbReference>
<evidence type="ECO:0000256" key="10">
    <source>
        <dbReference type="SAM" id="Coils"/>
    </source>
</evidence>
<evidence type="ECO:0000256" key="2">
    <source>
        <dbReference type="ARBA" id="ARBA00009645"/>
    </source>
</evidence>
<evidence type="ECO:0000256" key="11">
    <source>
        <dbReference type="SAM" id="MobiDB-lite"/>
    </source>
</evidence>
<evidence type="ECO:0000256" key="5">
    <source>
        <dbReference type="ARBA" id="ARBA00022701"/>
    </source>
</evidence>
<keyword evidence="7 10" id="KW-0175">Coiled coil</keyword>
<evidence type="ECO:0000256" key="6">
    <source>
        <dbReference type="ARBA" id="ARBA00022776"/>
    </source>
</evidence>
<dbReference type="AlphaFoldDB" id="A0AAJ7N4A4"/>
<name>A0AAJ7N4A4_9HYME</name>
<evidence type="ECO:0000256" key="4">
    <source>
        <dbReference type="ARBA" id="ARBA00022618"/>
    </source>
</evidence>
<dbReference type="GO" id="GO:0031023">
    <property type="term" value="P:microtubule organizing center organization"/>
    <property type="evidence" value="ECO:0007669"/>
    <property type="project" value="TreeGrafter"/>
</dbReference>
<evidence type="ECO:0000256" key="3">
    <source>
        <dbReference type="ARBA" id="ARBA00022490"/>
    </source>
</evidence>
<gene>
    <name evidence="14 15" type="primary">LOC108623160</name>
</gene>
<keyword evidence="9" id="KW-0131">Cell cycle</keyword>
<dbReference type="RefSeq" id="XP_017876971.1">
    <property type="nucleotide sequence ID" value="XM_018021482.2"/>
</dbReference>
<keyword evidence="8" id="KW-0206">Cytoskeleton</keyword>
<dbReference type="InterPro" id="IPR026206">
    <property type="entry name" value="HAUS3"/>
</dbReference>
<dbReference type="PANTHER" id="PTHR19378:SF0">
    <property type="entry name" value="HAUS AUGMIN-LIKE COMPLEX SUBUNIT 3"/>
    <property type="match status" value="1"/>
</dbReference>
<keyword evidence="3" id="KW-0963">Cytoplasm</keyword>
<feature type="domain" description="HAUS augmin-like complex subunit 3 N-terminal" evidence="12">
    <location>
        <begin position="33"/>
        <end position="263"/>
    </location>
</feature>
<dbReference type="GO" id="GO:0051225">
    <property type="term" value="P:spindle assembly"/>
    <property type="evidence" value="ECO:0007669"/>
    <property type="project" value="InterPro"/>
</dbReference>
<evidence type="ECO:0000256" key="8">
    <source>
        <dbReference type="ARBA" id="ARBA00023212"/>
    </source>
</evidence>
<evidence type="ECO:0000256" key="9">
    <source>
        <dbReference type="ARBA" id="ARBA00023306"/>
    </source>
</evidence>
<keyword evidence="4" id="KW-0132">Cell division</keyword>